<dbReference type="RefSeq" id="WP_074571464.1">
    <property type="nucleotide sequence ID" value="NZ_FNJQ01000004.1"/>
</dbReference>
<evidence type="ECO:0000313" key="2">
    <source>
        <dbReference type="EMBL" id="SDP00123.1"/>
    </source>
</evidence>
<dbReference type="Proteomes" id="UP000182412">
    <property type="component" value="Unassembled WGS sequence"/>
</dbReference>
<sequence>MDEKKNQEFPQDSENNEYRYISAAWLDEIAVGLTAGAVKHPGETWRTIPTDEHLARAMRHINLYRKGDRSEPHLINASMRMMMAFCTSRNEYGEGD</sequence>
<proteinExistence type="predicted"/>
<evidence type="ECO:0000313" key="3">
    <source>
        <dbReference type="Proteomes" id="UP000182412"/>
    </source>
</evidence>
<dbReference type="Pfam" id="PF18909">
    <property type="entry name" value="dGTP_diPhyd_N"/>
    <property type="match status" value="1"/>
</dbReference>
<accession>A0A1H0P564</accession>
<dbReference type="AlphaFoldDB" id="A0A1H0P564"/>
<evidence type="ECO:0000259" key="1">
    <source>
        <dbReference type="Pfam" id="PF18909"/>
    </source>
</evidence>
<gene>
    <name evidence="2" type="ORF">SAMN05216366_104116</name>
</gene>
<dbReference type="OrthoDB" id="1666944at2"/>
<feature type="domain" description="dATP/dGTP diphosphohydrolase N-terminal" evidence="1">
    <location>
        <begin position="6"/>
        <end position="87"/>
    </location>
</feature>
<name>A0A1H0P564_SELRU</name>
<dbReference type="InterPro" id="IPR044038">
    <property type="entry name" value="dATP/dGTP_diPOhydrolase_N"/>
</dbReference>
<dbReference type="EMBL" id="FNJQ01000004">
    <property type="protein sequence ID" value="SDP00123.1"/>
    <property type="molecule type" value="Genomic_DNA"/>
</dbReference>
<protein>
    <recommendedName>
        <fullName evidence="1">dATP/dGTP diphosphohydrolase N-terminal domain-containing protein</fullName>
    </recommendedName>
</protein>
<reference evidence="2 3" key="1">
    <citation type="submission" date="2016-10" db="EMBL/GenBank/DDBJ databases">
        <authorList>
            <person name="de Groot N.N."/>
        </authorList>
    </citation>
    <scope>NUCLEOTIDE SEQUENCE [LARGE SCALE GENOMIC DNA]</scope>
    <source>
        <strain evidence="2 3">S137</strain>
    </source>
</reference>
<organism evidence="2 3">
    <name type="scientific">Selenomonas ruminantium</name>
    <dbReference type="NCBI Taxonomy" id="971"/>
    <lineage>
        <taxon>Bacteria</taxon>
        <taxon>Bacillati</taxon>
        <taxon>Bacillota</taxon>
        <taxon>Negativicutes</taxon>
        <taxon>Selenomonadales</taxon>
        <taxon>Selenomonadaceae</taxon>
        <taxon>Selenomonas</taxon>
    </lineage>
</organism>